<keyword evidence="1" id="KW-0677">Repeat</keyword>
<dbReference type="WBParaSite" id="SCUD_0000071501-mRNA-1">
    <property type="protein sequence ID" value="SCUD_0000071501-mRNA-1"/>
    <property type="gene ID" value="SCUD_0000071501"/>
</dbReference>
<organism evidence="6">
    <name type="scientific">Schistosoma curassoni</name>
    <dbReference type="NCBI Taxonomy" id="6186"/>
    <lineage>
        <taxon>Eukaryota</taxon>
        <taxon>Metazoa</taxon>
        <taxon>Spiralia</taxon>
        <taxon>Lophotrochozoa</taxon>
        <taxon>Platyhelminthes</taxon>
        <taxon>Trematoda</taxon>
        <taxon>Digenea</taxon>
        <taxon>Strigeidida</taxon>
        <taxon>Schistosomatoidea</taxon>
        <taxon>Schistosomatidae</taxon>
        <taxon>Schistosoma</taxon>
    </lineage>
</organism>
<keyword evidence="5" id="KW-1185">Reference proteome</keyword>
<gene>
    <name evidence="4" type="ORF">SCUD_LOCUS716</name>
</gene>
<reference evidence="6" key="1">
    <citation type="submission" date="2016-06" db="UniProtKB">
        <authorList>
            <consortium name="WormBaseParasite"/>
        </authorList>
    </citation>
    <scope>IDENTIFICATION</scope>
</reference>
<dbReference type="InterPro" id="IPR013320">
    <property type="entry name" value="ConA-like_dom_sf"/>
</dbReference>
<evidence type="ECO:0000313" key="5">
    <source>
        <dbReference type="Proteomes" id="UP000279833"/>
    </source>
</evidence>
<feature type="domain" description="Laminin G" evidence="3">
    <location>
        <begin position="65"/>
        <end position="194"/>
    </location>
</feature>
<evidence type="ECO:0000259" key="2">
    <source>
        <dbReference type="SMART" id="SM00210"/>
    </source>
</evidence>
<reference evidence="4 5" key="2">
    <citation type="submission" date="2018-11" db="EMBL/GenBank/DDBJ databases">
        <authorList>
            <consortium name="Pathogen Informatics"/>
        </authorList>
    </citation>
    <scope>NUCLEOTIDE SEQUENCE [LARGE SCALE GENOMIC DNA]</scope>
    <source>
        <strain evidence="4">Dakar</strain>
        <strain evidence="5">Dakar, Senegal</strain>
    </source>
</reference>
<sequence>MSKSSYTIDLLQLVEIDKLDNYEITRQYGSCPSSFIENPNTAYSYHRGDKLKLPSEKAFPTIFPQDFSILATVRLKHEQIQKIFDVTDEKGQSQLAMSVGNNIVLHYHLSEDSPSTVEFLNVKLNDLRWHRIALSIKGDSVTLIIDCKVITSKLLNRTLTENLKFNKGMLYVLQDKAGSVSFSGAIEQLLIIPTPSGAYDQCTIYSPCSESDKTGDEMQLQEPVSG</sequence>
<evidence type="ECO:0000313" key="6">
    <source>
        <dbReference type="WBParaSite" id="SCUD_0000071501-mRNA-1"/>
    </source>
</evidence>
<dbReference type="SUPFAM" id="SSF49899">
    <property type="entry name" value="Concanavalin A-like lectins/glucanases"/>
    <property type="match status" value="1"/>
</dbReference>
<evidence type="ECO:0000256" key="1">
    <source>
        <dbReference type="ARBA" id="ARBA00022737"/>
    </source>
</evidence>
<evidence type="ECO:0000313" key="4">
    <source>
        <dbReference type="EMBL" id="VDO63376.1"/>
    </source>
</evidence>
<dbReference type="Gene3D" id="2.60.120.200">
    <property type="match status" value="1"/>
</dbReference>
<dbReference type="Proteomes" id="UP000279833">
    <property type="component" value="Unassembled WGS sequence"/>
</dbReference>
<name>A0A183JDF3_9TREM</name>
<feature type="domain" description="Thrombospondin-like N-terminal" evidence="2">
    <location>
        <begin position="12"/>
        <end position="195"/>
    </location>
</feature>
<dbReference type="SMART" id="SM00282">
    <property type="entry name" value="LamG"/>
    <property type="match status" value="1"/>
</dbReference>
<dbReference type="InterPro" id="IPR001791">
    <property type="entry name" value="Laminin_G"/>
</dbReference>
<dbReference type="SMART" id="SM00210">
    <property type="entry name" value="TSPN"/>
    <property type="match status" value="1"/>
</dbReference>
<proteinExistence type="predicted"/>
<protein>
    <submittedName>
        <fullName evidence="6">LAM_G_DOMAIN domain-containing protein</fullName>
    </submittedName>
</protein>
<dbReference type="InterPro" id="IPR048287">
    <property type="entry name" value="TSPN-like_N"/>
</dbReference>
<dbReference type="STRING" id="6186.A0A183JDF3"/>
<accession>A0A183JDF3</accession>
<dbReference type="EMBL" id="UZAK01000515">
    <property type="protein sequence ID" value="VDO63376.1"/>
    <property type="molecule type" value="Genomic_DNA"/>
</dbReference>
<dbReference type="Pfam" id="PF02210">
    <property type="entry name" value="Laminin_G_2"/>
    <property type="match status" value="1"/>
</dbReference>
<dbReference type="AlphaFoldDB" id="A0A183JDF3"/>
<evidence type="ECO:0000259" key="3">
    <source>
        <dbReference type="SMART" id="SM00282"/>
    </source>
</evidence>